<comment type="caution">
    <text evidence="2">The sequence shown here is derived from an EMBL/GenBank/DDBJ whole genome shotgun (WGS) entry which is preliminary data.</text>
</comment>
<name>A0A2S4NBN1_9FLAO</name>
<keyword evidence="1" id="KW-1133">Transmembrane helix</keyword>
<sequence length="199" mass="22423">MKSSKISMVSKMMLFIVSILFLGSLFVPMWQIELEAPQYPEGLVLRLHANKIGGDVEIINGLNHYIGMATLHTENFFEFTVLPYIFGGLAAISLLLVFIANKKAVLVFFISYILFVALAAIDFYRWNYEYGHNLDPNAAIKVPGMAYQPPLIGYKQLLNFGAYSIPDIGGWFLTACGLLLFFIVVKEYKLFTKKKTSSL</sequence>
<dbReference type="OrthoDB" id="9809859at2"/>
<keyword evidence="3" id="KW-1185">Reference proteome</keyword>
<gene>
    <name evidence="2" type="ORF">Q361_101215</name>
</gene>
<dbReference type="Proteomes" id="UP000237056">
    <property type="component" value="Unassembled WGS sequence"/>
</dbReference>
<organism evidence="2 3">
    <name type="scientific">Flavobacterium croceum DSM 17960</name>
    <dbReference type="NCBI Taxonomy" id="1121886"/>
    <lineage>
        <taxon>Bacteria</taxon>
        <taxon>Pseudomonadati</taxon>
        <taxon>Bacteroidota</taxon>
        <taxon>Flavobacteriia</taxon>
        <taxon>Flavobacteriales</taxon>
        <taxon>Flavobacteriaceae</taxon>
        <taxon>Flavobacterium</taxon>
    </lineage>
</organism>
<accession>A0A2S4NBN1</accession>
<evidence type="ECO:0000313" key="3">
    <source>
        <dbReference type="Proteomes" id="UP000237056"/>
    </source>
</evidence>
<reference evidence="2 3" key="1">
    <citation type="submission" date="2018-01" db="EMBL/GenBank/DDBJ databases">
        <title>Genomic Encyclopedia of Type Strains, Phase I: the one thousand microbial genomes (KMG-I) project.</title>
        <authorList>
            <person name="Goeker M."/>
        </authorList>
    </citation>
    <scope>NUCLEOTIDE SEQUENCE [LARGE SCALE GENOMIC DNA]</scope>
    <source>
        <strain evidence="2 3">DSM 17960</strain>
    </source>
</reference>
<dbReference type="EMBL" id="PQNY01000001">
    <property type="protein sequence ID" value="POS03108.1"/>
    <property type="molecule type" value="Genomic_DNA"/>
</dbReference>
<feature type="transmembrane region" description="Helical" evidence="1">
    <location>
        <begin position="81"/>
        <end position="99"/>
    </location>
</feature>
<keyword evidence="1" id="KW-0472">Membrane</keyword>
<feature type="transmembrane region" description="Helical" evidence="1">
    <location>
        <begin position="168"/>
        <end position="185"/>
    </location>
</feature>
<keyword evidence="1" id="KW-0812">Transmembrane</keyword>
<evidence type="ECO:0000256" key="1">
    <source>
        <dbReference type="SAM" id="Phobius"/>
    </source>
</evidence>
<feature type="transmembrane region" description="Helical" evidence="1">
    <location>
        <begin position="12"/>
        <end position="32"/>
    </location>
</feature>
<proteinExistence type="predicted"/>
<dbReference type="AlphaFoldDB" id="A0A2S4NBN1"/>
<evidence type="ECO:0008006" key="4">
    <source>
        <dbReference type="Google" id="ProtNLM"/>
    </source>
</evidence>
<dbReference type="RefSeq" id="WP_103724850.1">
    <property type="nucleotide sequence ID" value="NZ_PQNY01000001.1"/>
</dbReference>
<evidence type="ECO:0000313" key="2">
    <source>
        <dbReference type="EMBL" id="POS03108.1"/>
    </source>
</evidence>
<feature type="transmembrane region" description="Helical" evidence="1">
    <location>
        <begin position="106"/>
        <end position="126"/>
    </location>
</feature>
<protein>
    <recommendedName>
        <fullName evidence="4">Copper chaperone NosL</fullName>
    </recommendedName>
</protein>